<dbReference type="EMBL" id="MFJW01000019">
    <property type="protein sequence ID" value="OGG29662.1"/>
    <property type="molecule type" value="Genomic_DNA"/>
</dbReference>
<dbReference type="Pfam" id="PF01909">
    <property type="entry name" value="NTP_transf_2"/>
    <property type="match status" value="1"/>
</dbReference>
<dbReference type="AlphaFoldDB" id="A0A1F6AYT4"/>
<proteinExistence type="predicted"/>
<dbReference type="InterPro" id="IPR002934">
    <property type="entry name" value="Polymerase_NTP_transf_dom"/>
</dbReference>
<dbReference type="CDD" id="cd05403">
    <property type="entry name" value="NT_KNTase_like"/>
    <property type="match status" value="1"/>
</dbReference>
<evidence type="ECO:0000313" key="3">
    <source>
        <dbReference type="Proteomes" id="UP000178461"/>
    </source>
</evidence>
<dbReference type="GO" id="GO:0016779">
    <property type="term" value="F:nucleotidyltransferase activity"/>
    <property type="evidence" value="ECO:0007669"/>
    <property type="project" value="InterPro"/>
</dbReference>
<feature type="domain" description="Polymerase nucleotidyl transferase" evidence="1">
    <location>
        <begin position="16"/>
        <end position="56"/>
    </location>
</feature>
<dbReference type="PANTHER" id="PTHR43449">
    <property type="entry name" value="NUCLEOTIDYLTRANSFERASE"/>
    <property type="match status" value="1"/>
</dbReference>
<protein>
    <recommendedName>
        <fullName evidence="1">Polymerase nucleotidyl transferase domain-containing protein</fullName>
    </recommendedName>
</protein>
<dbReference type="Gene3D" id="3.30.460.10">
    <property type="entry name" value="Beta Polymerase, domain 2"/>
    <property type="match status" value="1"/>
</dbReference>
<comment type="caution">
    <text evidence="2">The sequence shown here is derived from an EMBL/GenBank/DDBJ whole genome shotgun (WGS) entry which is preliminary data.</text>
</comment>
<evidence type="ECO:0000259" key="1">
    <source>
        <dbReference type="Pfam" id="PF01909"/>
    </source>
</evidence>
<organism evidence="2 3">
    <name type="scientific">Candidatus Gottesmanbacteria bacterium RIFCSPLOWO2_01_FULL_46_21</name>
    <dbReference type="NCBI Taxonomy" id="1798393"/>
    <lineage>
        <taxon>Bacteria</taxon>
        <taxon>Candidatus Gottesmaniibacteriota</taxon>
    </lineage>
</organism>
<dbReference type="PANTHER" id="PTHR43449:SF1">
    <property type="entry name" value="POLYMERASE BETA NUCLEOTIDYLTRANSFERASE DOMAIN-CONTAINING PROTEIN"/>
    <property type="match status" value="1"/>
</dbReference>
<sequence length="110" mass="12039">MDRKNIQSVITAYLSDVAKKISVEKAMLFGSAASGEIDRDGDIDLLVISPSFTGMDAAQRFDLLYTARVNLLTQSVPMDIFGLTPTEYNQAEITSIVYEVKETGKDVTPS</sequence>
<name>A0A1F6AYT4_9BACT</name>
<dbReference type="Proteomes" id="UP000178461">
    <property type="component" value="Unassembled WGS sequence"/>
</dbReference>
<evidence type="ECO:0000313" key="2">
    <source>
        <dbReference type="EMBL" id="OGG29662.1"/>
    </source>
</evidence>
<accession>A0A1F6AYT4</accession>
<dbReference type="InterPro" id="IPR043519">
    <property type="entry name" value="NT_sf"/>
</dbReference>
<reference evidence="2 3" key="1">
    <citation type="journal article" date="2016" name="Nat. Commun.">
        <title>Thousands of microbial genomes shed light on interconnected biogeochemical processes in an aquifer system.</title>
        <authorList>
            <person name="Anantharaman K."/>
            <person name="Brown C.T."/>
            <person name="Hug L.A."/>
            <person name="Sharon I."/>
            <person name="Castelle C.J."/>
            <person name="Probst A.J."/>
            <person name="Thomas B.C."/>
            <person name="Singh A."/>
            <person name="Wilkins M.J."/>
            <person name="Karaoz U."/>
            <person name="Brodie E.L."/>
            <person name="Williams K.H."/>
            <person name="Hubbard S.S."/>
            <person name="Banfield J.F."/>
        </authorList>
    </citation>
    <scope>NUCLEOTIDE SEQUENCE [LARGE SCALE GENOMIC DNA]</scope>
</reference>
<gene>
    <name evidence="2" type="ORF">A2971_01320</name>
</gene>
<dbReference type="SUPFAM" id="SSF81301">
    <property type="entry name" value="Nucleotidyltransferase"/>
    <property type="match status" value="1"/>
</dbReference>